<evidence type="ECO:0000313" key="1">
    <source>
        <dbReference type="EMBL" id="VYT11236.1"/>
    </source>
</evidence>
<protein>
    <submittedName>
        <fullName evidence="1">Uncharacterized protein</fullName>
    </submittedName>
</protein>
<gene>
    <name evidence="1" type="ORF">BILFYP9_01821</name>
</gene>
<accession>A0A6N2U6T0</accession>
<dbReference type="RefSeq" id="WP_138292338.1">
    <property type="nucleotide sequence ID" value="NZ_BAABZC010000002.1"/>
</dbReference>
<reference evidence="1" key="1">
    <citation type="submission" date="2019-11" db="EMBL/GenBank/DDBJ databases">
        <authorList>
            <person name="Feng L."/>
        </authorList>
    </citation>
    <scope>NUCLEOTIDE SEQUENCE</scope>
    <source>
        <strain evidence="1">BintestinalisLFYP9</strain>
    </source>
</reference>
<name>A0A6N2U6T0_9BACE</name>
<organism evidence="1">
    <name type="scientific">Bacteroides intestinalis</name>
    <dbReference type="NCBI Taxonomy" id="329854"/>
    <lineage>
        <taxon>Bacteria</taxon>
        <taxon>Pseudomonadati</taxon>
        <taxon>Bacteroidota</taxon>
        <taxon>Bacteroidia</taxon>
        <taxon>Bacteroidales</taxon>
        <taxon>Bacteroidaceae</taxon>
        <taxon>Bacteroides</taxon>
    </lineage>
</organism>
<dbReference type="EMBL" id="CACRSU010000017">
    <property type="protein sequence ID" value="VYT11236.1"/>
    <property type="molecule type" value="Genomic_DNA"/>
</dbReference>
<proteinExistence type="predicted"/>
<dbReference type="AlphaFoldDB" id="A0A6N2U6T0"/>
<sequence length="182" mass="19719">MIEKILLNNALNEWPDSNSISKLVGLNNGEGGNITPGNILSNQQIAKDSFLVGDGGMSYAAIKSLGRKGGDGEKSVLLVSRYNSNQRNDFCGMLGRMFALRGHAAAGLAVYMCDVVCVTAYNAFKFSHSDASMKCGKCTYNGDNYIAIQLGNSAYFNIFFTGFYSGNCVFLNVLESEITWID</sequence>